<dbReference type="GO" id="GO:0003964">
    <property type="term" value="F:RNA-directed DNA polymerase activity"/>
    <property type="evidence" value="ECO:0007669"/>
    <property type="project" value="UniProtKB-KW"/>
</dbReference>
<dbReference type="InterPro" id="IPR043502">
    <property type="entry name" value="DNA/RNA_pol_sf"/>
</dbReference>
<dbReference type="CDD" id="cd00303">
    <property type="entry name" value="retropepsin_like"/>
    <property type="match status" value="1"/>
</dbReference>
<dbReference type="Gene3D" id="3.30.70.270">
    <property type="match status" value="2"/>
</dbReference>
<dbReference type="InterPro" id="IPR005162">
    <property type="entry name" value="Retrotrans_gag_dom"/>
</dbReference>
<evidence type="ECO:0000256" key="1">
    <source>
        <dbReference type="ARBA" id="ARBA00022670"/>
    </source>
</evidence>
<evidence type="ECO:0000256" key="4">
    <source>
        <dbReference type="ARBA" id="ARBA00022722"/>
    </source>
</evidence>
<evidence type="ECO:0000256" key="3">
    <source>
        <dbReference type="ARBA" id="ARBA00022695"/>
    </source>
</evidence>
<dbReference type="GO" id="GO:0006508">
    <property type="term" value="P:proteolysis"/>
    <property type="evidence" value="ECO:0007669"/>
    <property type="project" value="UniProtKB-KW"/>
</dbReference>
<dbReference type="CDD" id="cd01647">
    <property type="entry name" value="RT_LTR"/>
    <property type="match status" value="1"/>
</dbReference>
<dbReference type="OrthoDB" id="1701144at2759"/>
<dbReference type="FunFam" id="3.10.10.10:FF:000007">
    <property type="entry name" value="Retrovirus-related Pol polyprotein from transposon 17.6-like Protein"/>
    <property type="match status" value="1"/>
</dbReference>
<accession>A0A9W3CF50</accession>
<dbReference type="Pfam" id="PF00078">
    <property type="entry name" value="RVT_1"/>
    <property type="match status" value="1"/>
</dbReference>
<evidence type="ECO:0000256" key="7">
    <source>
        <dbReference type="ARBA" id="ARBA00022918"/>
    </source>
</evidence>
<keyword evidence="4" id="KW-0540">Nuclease</keyword>
<dbReference type="SMART" id="SM00343">
    <property type="entry name" value="ZnF_C2HC"/>
    <property type="match status" value="2"/>
</dbReference>
<dbReference type="InterPro" id="IPR021109">
    <property type="entry name" value="Peptidase_aspartic_dom_sf"/>
</dbReference>
<feature type="domain" description="CCHC-type" evidence="10">
    <location>
        <begin position="336"/>
        <end position="351"/>
    </location>
</feature>
<sequence>MPPRRRVVRNPAASATREGGGENVPPPPPPPVIPPPPPPVFPQIDQAAIMQMVQQAAQGVVQQAAQEAARIAAQEVARQLAAAQQGHAHQVPHGPQIQVQQGPQIHVQQGAPVQVQGNPQVPPPQGEQHGVDEDLMRVMGRMRHVDLEKFRGTVNATEAYQWKYRLTKCLRTIKCPLHLCLNITELYLRGDAAVWWEGVCSMREEEDYPTYADFLVAFDKKYFPKEALHQKRNEFQHLTQGGKTVRQYEHEFRELRMFAGTHFDEEDLMRMFLNGMRVDLRGRCSMANYTSLEDMVEKAVVQETCLAEEQKQSKATQPRTGRTSESQRRTGDPNLKCYGCGKTGHIHRNCRTRPLGGQGVASVAAAQTAPAAPAAAVVCYSCGQQGHISRHCPTTGPAAKRQAIAPRVYALGEANGAEPIAGSVSVGGEMAHTLFDTGASISFVSSRFAKSWPFRGVFEPKTKQIITAGAERLKTTGIHRDVPVLLGGINFSGDLAEMELDYYDVVLGMDWLSRHRVVIDCLRARVHIPKGDAKITCQCVPAYQGISIISMMHADDLLERGAEGFLATISIDKGDERPELKDIPVVAEFQDVFEALKGPPPARGDVLTIELEPGTTPVSRAPYRLAPAEMAELKLQLEELLSKGFIRPSTSPWGAPVLFVKKKDGSFRLCIDYRGLNKVTIKNKYPLPRIDELLDQLQGASWFSKIDLASGYHQIAIADEDVRKTAFRTRYGHYEFVVMPFGLTNAPAAFMKLMNDVFREHLDKCVIVFIDDILIYSRSREEHAEHLRIVLNKLREYKLFGKLSKCSFWQRKIGFLGHVVSEAGVAVDQEKITAISEWPTPKTATEIRSFLGLAGYYRKFVKDFPVSPDR</sequence>
<dbReference type="GO" id="GO:0003676">
    <property type="term" value="F:nucleic acid binding"/>
    <property type="evidence" value="ECO:0007669"/>
    <property type="project" value="InterPro"/>
</dbReference>
<dbReference type="RefSeq" id="XP_056850144.1">
    <property type="nucleotide sequence ID" value="XM_056994164.1"/>
</dbReference>
<keyword evidence="5" id="KW-0255">Endonuclease</keyword>
<dbReference type="AlphaFoldDB" id="A0A9W3CF50"/>
<dbReference type="PANTHER" id="PTHR24559:SF444">
    <property type="entry name" value="REVERSE TRANSCRIPTASE DOMAIN-CONTAINING PROTEIN"/>
    <property type="match status" value="1"/>
</dbReference>
<feature type="domain" description="CCHC-type" evidence="10">
    <location>
        <begin position="379"/>
        <end position="393"/>
    </location>
</feature>
<evidence type="ECO:0000256" key="6">
    <source>
        <dbReference type="ARBA" id="ARBA00022801"/>
    </source>
</evidence>
<evidence type="ECO:0000256" key="9">
    <source>
        <dbReference type="SAM" id="MobiDB-lite"/>
    </source>
</evidence>
<dbReference type="InterPro" id="IPR001878">
    <property type="entry name" value="Znf_CCHC"/>
</dbReference>
<dbReference type="GeneID" id="130499775"/>
<dbReference type="InterPro" id="IPR053134">
    <property type="entry name" value="RNA-dir_DNA_polymerase"/>
</dbReference>
<dbReference type="InterPro" id="IPR000477">
    <property type="entry name" value="RT_dom"/>
</dbReference>
<keyword evidence="6" id="KW-0378">Hydrolase</keyword>
<dbReference type="SUPFAM" id="SSF50630">
    <property type="entry name" value="Acid proteases"/>
    <property type="match status" value="1"/>
</dbReference>
<feature type="compositionally biased region" description="Polar residues" evidence="9">
    <location>
        <begin position="313"/>
        <end position="324"/>
    </location>
</feature>
<dbReference type="Pfam" id="PF03732">
    <property type="entry name" value="Retrotrans_gag"/>
    <property type="match status" value="1"/>
</dbReference>
<keyword evidence="3" id="KW-0548">Nucleotidyltransferase</keyword>
<dbReference type="InterPro" id="IPR036875">
    <property type="entry name" value="Znf_CCHC_sf"/>
</dbReference>
<dbReference type="GO" id="GO:0008270">
    <property type="term" value="F:zinc ion binding"/>
    <property type="evidence" value="ECO:0007669"/>
    <property type="project" value="UniProtKB-KW"/>
</dbReference>
<organism evidence="12 13">
    <name type="scientific">Raphanus sativus</name>
    <name type="common">Radish</name>
    <name type="synonym">Raphanus raphanistrum var. sativus</name>
    <dbReference type="NCBI Taxonomy" id="3726"/>
    <lineage>
        <taxon>Eukaryota</taxon>
        <taxon>Viridiplantae</taxon>
        <taxon>Streptophyta</taxon>
        <taxon>Embryophyta</taxon>
        <taxon>Tracheophyta</taxon>
        <taxon>Spermatophyta</taxon>
        <taxon>Magnoliopsida</taxon>
        <taxon>eudicotyledons</taxon>
        <taxon>Gunneridae</taxon>
        <taxon>Pentapetalae</taxon>
        <taxon>rosids</taxon>
        <taxon>malvids</taxon>
        <taxon>Brassicales</taxon>
        <taxon>Brassicaceae</taxon>
        <taxon>Brassiceae</taxon>
        <taxon>Raphanus</taxon>
    </lineage>
</organism>
<reference evidence="13" key="2">
    <citation type="submission" date="2025-08" db="UniProtKB">
        <authorList>
            <consortium name="RefSeq"/>
        </authorList>
    </citation>
    <scope>IDENTIFICATION</scope>
    <source>
        <tissue evidence="13">Leaf</tissue>
    </source>
</reference>
<keyword evidence="8" id="KW-0863">Zinc-finger</keyword>
<feature type="domain" description="Reverse transcriptase" evidence="11">
    <location>
        <begin position="641"/>
        <end position="820"/>
    </location>
</feature>
<dbReference type="Gene3D" id="4.10.60.10">
    <property type="entry name" value="Zinc finger, CCHC-type"/>
    <property type="match status" value="2"/>
</dbReference>
<evidence type="ECO:0000313" key="13">
    <source>
        <dbReference type="RefSeq" id="XP_056850144.1"/>
    </source>
</evidence>
<dbReference type="Proteomes" id="UP000504610">
    <property type="component" value="Chromosome 9"/>
</dbReference>
<keyword evidence="2" id="KW-0808">Transferase</keyword>
<gene>
    <name evidence="13" type="primary">LOC130499775</name>
</gene>
<protein>
    <submittedName>
        <fullName evidence="13">Uncharacterized protein LOC130499775</fullName>
    </submittedName>
</protein>
<evidence type="ECO:0000256" key="5">
    <source>
        <dbReference type="ARBA" id="ARBA00022759"/>
    </source>
</evidence>
<dbReference type="GO" id="GO:0008233">
    <property type="term" value="F:peptidase activity"/>
    <property type="evidence" value="ECO:0007669"/>
    <property type="project" value="UniProtKB-KW"/>
</dbReference>
<dbReference type="SUPFAM" id="SSF56672">
    <property type="entry name" value="DNA/RNA polymerases"/>
    <property type="match status" value="1"/>
</dbReference>
<dbReference type="PANTHER" id="PTHR24559">
    <property type="entry name" value="TRANSPOSON TY3-I GAG-POL POLYPROTEIN"/>
    <property type="match status" value="1"/>
</dbReference>
<keyword evidence="7" id="KW-0695">RNA-directed DNA polymerase</keyword>
<evidence type="ECO:0000259" key="11">
    <source>
        <dbReference type="PROSITE" id="PS50878"/>
    </source>
</evidence>
<dbReference type="Gene3D" id="3.10.10.10">
    <property type="entry name" value="HIV Type 1 Reverse Transcriptase, subunit A, domain 1"/>
    <property type="match status" value="1"/>
</dbReference>
<dbReference type="InterPro" id="IPR043128">
    <property type="entry name" value="Rev_trsase/Diguanyl_cyclase"/>
</dbReference>
<dbReference type="Pfam" id="PF08284">
    <property type="entry name" value="RVP_2"/>
    <property type="match status" value="1"/>
</dbReference>
<feature type="region of interest" description="Disordered" evidence="9">
    <location>
        <begin position="1"/>
        <end position="40"/>
    </location>
</feature>
<dbReference type="GO" id="GO:0004519">
    <property type="term" value="F:endonuclease activity"/>
    <property type="evidence" value="ECO:0007669"/>
    <property type="project" value="UniProtKB-KW"/>
</dbReference>
<dbReference type="PROSITE" id="PS50878">
    <property type="entry name" value="RT_POL"/>
    <property type="match status" value="1"/>
</dbReference>
<evidence type="ECO:0000259" key="10">
    <source>
        <dbReference type="PROSITE" id="PS50158"/>
    </source>
</evidence>
<evidence type="ECO:0000313" key="12">
    <source>
        <dbReference type="Proteomes" id="UP000504610"/>
    </source>
</evidence>
<evidence type="ECO:0000256" key="8">
    <source>
        <dbReference type="PROSITE-ProRule" id="PRU00047"/>
    </source>
</evidence>
<dbReference type="KEGG" id="rsz:130499775"/>
<keyword evidence="8" id="KW-0862">Zinc</keyword>
<reference evidence="12" key="1">
    <citation type="journal article" date="2019" name="Database">
        <title>The radish genome database (RadishGD): an integrated information resource for radish genomics.</title>
        <authorList>
            <person name="Yu H.J."/>
            <person name="Baek S."/>
            <person name="Lee Y.J."/>
            <person name="Cho A."/>
            <person name="Mun J.H."/>
        </authorList>
    </citation>
    <scope>NUCLEOTIDE SEQUENCE [LARGE SCALE GENOMIC DNA]</scope>
    <source>
        <strain evidence="12">cv. WK10039</strain>
    </source>
</reference>
<proteinExistence type="predicted"/>
<dbReference type="SUPFAM" id="SSF57756">
    <property type="entry name" value="Retrovirus zinc finger-like domains"/>
    <property type="match status" value="1"/>
</dbReference>
<dbReference type="Pfam" id="PF00098">
    <property type="entry name" value="zf-CCHC"/>
    <property type="match status" value="1"/>
</dbReference>
<dbReference type="Gene3D" id="2.40.70.10">
    <property type="entry name" value="Acid Proteases"/>
    <property type="match status" value="1"/>
</dbReference>
<dbReference type="PROSITE" id="PS50158">
    <property type="entry name" value="ZF_CCHC"/>
    <property type="match status" value="2"/>
</dbReference>
<keyword evidence="12" id="KW-1185">Reference proteome</keyword>
<keyword evidence="1" id="KW-0645">Protease</keyword>
<name>A0A9W3CF50_RAPSA</name>
<feature type="region of interest" description="Disordered" evidence="9">
    <location>
        <begin position="308"/>
        <end position="334"/>
    </location>
</feature>
<evidence type="ECO:0000256" key="2">
    <source>
        <dbReference type="ARBA" id="ARBA00022679"/>
    </source>
</evidence>
<keyword evidence="8" id="KW-0479">Metal-binding</keyword>
<feature type="compositionally biased region" description="Pro residues" evidence="9">
    <location>
        <begin position="24"/>
        <end position="40"/>
    </location>
</feature>